<dbReference type="InterPro" id="IPR001380">
    <property type="entry name" value="Ribosomal_eL13"/>
</dbReference>
<dbReference type="PANTHER" id="PTHR11722:SF0">
    <property type="entry name" value="LARGE RIBOSOMAL SUBUNIT PROTEIN EL13"/>
    <property type="match status" value="1"/>
</dbReference>
<protein>
    <recommendedName>
        <fullName evidence="4">60S ribosomal protein L13</fullName>
    </recommendedName>
</protein>
<gene>
    <name evidence="5" type="ORF">BDFB_003453</name>
</gene>
<proteinExistence type="inferred from homology"/>
<keyword evidence="2 4" id="KW-0689">Ribosomal protein</keyword>
<name>A0A482V0I8_ASBVE</name>
<dbReference type="GO" id="GO:0006412">
    <property type="term" value="P:translation"/>
    <property type="evidence" value="ECO:0007669"/>
    <property type="project" value="InterPro"/>
</dbReference>
<dbReference type="STRING" id="1661398.A0A482V0I8"/>
<dbReference type="EMBL" id="QDEB01132080">
    <property type="protein sequence ID" value="RZB39010.1"/>
    <property type="molecule type" value="Genomic_DNA"/>
</dbReference>
<dbReference type="GO" id="GO:0022625">
    <property type="term" value="C:cytosolic large ribosomal subunit"/>
    <property type="evidence" value="ECO:0007669"/>
    <property type="project" value="TreeGrafter"/>
</dbReference>
<dbReference type="Gene3D" id="1.20.5.110">
    <property type="match status" value="1"/>
</dbReference>
<comment type="similarity">
    <text evidence="1 4">Belongs to the eukaryotic ribosomal protein eL13 family.</text>
</comment>
<dbReference type="AlphaFoldDB" id="A0A482V0I8"/>
<dbReference type="HAMAP" id="MF_00499">
    <property type="entry name" value="Ribosomal_eL13"/>
    <property type="match status" value="1"/>
</dbReference>
<reference evidence="5 6" key="1">
    <citation type="submission" date="2017-03" db="EMBL/GenBank/DDBJ databases">
        <title>Genome of the blue death feigning beetle - Asbolus verrucosus.</title>
        <authorList>
            <person name="Rider S.D."/>
        </authorList>
    </citation>
    <scope>NUCLEOTIDE SEQUENCE [LARGE SCALE GENOMIC DNA]</scope>
    <source>
        <strain evidence="5">Butters</strain>
        <tissue evidence="5">Head and leg muscle</tissue>
    </source>
</reference>
<dbReference type="PANTHER" id="PTHR11722">
    <property type="entry name" value="60S RIBOSOMAL PROTEIN L13"/>
    <property type="match status" value="1"/>
</dbReference>
<evidence type="ECO:0000256" key="3">
    <source>
        <dbReference type="ARBA" id="ARBA00023274"/>
    </source>
</evidence>
<comment type="caution">
    <text evidence="5">The sequence shown here is derived from an EMBL/GenBank/DDBJ whole genome shotgun (WGS) entry which is preliminary data.</text>
</comment>
<evidence type="ECO:0000256" key="2">
    <source>
        <dbReference type="ARBA" id="ARBA00022980"/>
    </source>
</evidence>
<sequence length="199" mass="23262">MVRHNNMIPNGHFHKKWQLHVKTWFNQPMKKLRRRATRAKKLIRATPKPIQPLRPTVYCVSVRYNTKLRRGRGFTLQELKQAGINKKFARTIGIAVDFRRRNRVASIVRNVQRLKDYRSKLILCPSKMKEAIATDSGTTLNMVKQTQIRVTANVVSEEEKKFEAYVTLRRATCDAKYSRVRVKRKLSKMDTLEGVKVPS</sequence>
<dbReference type="OrthoDB" id="10264538at2759"/>
<organism evidence="5 6">
    <name type="scientific">Asbolus verrucosus</name>
    <name type="common">Desert ironclad beetle</name>
    <dbReference type="NCBI Taxonomy" id="1661398"/>
    <lineage>
        <taxon>Eukaryota</taxon>
        <taxon>Metazoa</taxon>
        <taxon>Ecdysozoa</taxon>
        <taxon>Arthropoda</taxon>
        <taxon>Hexapoda</taxon>
        <taxon>Insecta</taxon>
        <taxon>Pterygota</taxon>
        <taxon>Neoptera</taxon>
        <taxon>Endopterygota</taxon>
        <taxon>Coleoptera</taxon>
        <taxon>Polyphaga</taxon>
        <taxon>Cucujiformia</taxon>
        <taxon>Tenebrionidae</taxon>
        <taxon>Pimeliinae</taxon>
        <taxon>Asbolus</taxon>
    </lineage>
</organism>
<evidence type="ECO:0000256" key="1">
    <source>
        <dbReference type="ARBA" id="ARBA00005640"/>
    </source>
</evidence>
<dbReference type="GO" id="GO:0003735">
    <property type="term" value="F:structural constituent of ribosome"/>
    <property type="evidence" value="ECO:0007669"/>
    <property type="project" value="InterPro"/>
</dbReference>
<evidence type="ECO:0000256" key="4">
    <source>
        <dbReference type="RuleBase" id="RU000572"/>
    </source>
</evidence>
<dbReference type="GO" id="GO:0003723">
    <property type="term" value="F:RNA binding"/>
    <property type="evidence" value="ECO:0007669"/>
    <property type="project" value="TreeGrafter"/>
</dbReference>
<dbReference type="PROSITE" id="PS01104">
    <property type="entry name" value="RIBOSOMAL_L13E"/>
    <property type="match status" value="1"/>
</dbReference>
<dbReference type="InterPro" id="IPR018256">
    <property type="entry name" value="Ribosomal_eL13_CS"/>
</dbReference>
<accession>A0A482V0I8</accession>
<evidence type="ECO:0000313" key="5">
    <source>
        <dbReference type="EMBL" id="RZB39010.1"/>
    </source>
</evidence>
<dbReference type="Proteomes" id="UP000292052">
    <property type="component" value="Unassembled WGS sequence"/>
</dbReference>
<keyword evidence="3 4" id="KW-0687">Ribonucleoprotein</keyword>
<dbReference type="Pfam" id="PF01294">
    <property type="entry name" value="Ribosomal_L13e"/>
    <property type="match status" value="1"/>
</dbReference>
<evidence type="ECO:0000313" key="6">
    <source>
        <dbReference type="Proteomes" id="UP000292052"/>
    </source>
</evidence>
<keyword evidence="6" id="KW-1185">Reference proteome</keyword>